<sequence>MNYAFSMGLSGSGIKLKDVEYGINIFHEELNEGKVAIAKNFDVHPSVSEDFLKTEPPLLE</sequence>
<evidence type="ECO:0000313" key="2">
    <source>
        <dbReference type="Proteomes" id="UP001257659"/>
    </source>
</evidence>
<reference evidence="1 2" key="1">
    <citation type="submission" date="2023-07" db="EMBL/GenBank/DDBJ databases">
        <title>Genomic Encyclopedia of Type Strains, Phase IV (KMG-IV): sequencing the most valuable type-strain genomes for metagenomic binning, comparative biology and taxonomic classification.</title>
        <authorList>
            <person name="Goeker M."/>
        </authorList>
    </citation>
    <scope>NUCLEOTIDE SEQUENCE [LARGE SCALE GENOMIC DNA]</scope>
    <source>
        <strain evidence="1 2">DSM 102814</strain>
    </source>
</reference>
<gene>
    <name evidence="1" type="ORF">GGR31_002595</name>
</gene>
<evidence type="ECO:0000313" key="1">
    <source>
        <dbReference type="EMBL" id="MDR6301920.1"/>
    </source>
</evidence>
<organism evidence="1 2">
    <name type="scientific">Mesonia maritima</name>
    <dbReference type="NCBI Taxonomy" id="1793873"/>
    <lineage>
        <taxon>Bacteria</taxon>
        <taxon>Pseudomonadati</taxon>
        <taxon>Bacteroidota</taxon>
        <taxon>Flavobacteriia</taxon>
        <taxon>Flavobacteriales</taxon>
        <taxon>Flavobacteriaceae</taxon>
        <taxon>Mesonia</taxon>
    </lineage>
</organism>
<name>A0ABU1K8J6_9FLAO</name>
<accession>A0ABU1K8J6</accession>
<proteinExistence type="predicted"/>
<dbReference type="EMBL" id="JAVDQA010000009">
    <property type="protein sequence ID" value="MDR6301920.1"/>
    <property type="molecule type" value="Genomic_DNA"/>
</dbReference>
<protein>
    <submittedName>
        <fullName evidence="1">Uncharacterized protein</fullName>
    </submittedName>
</protein>
<keyword evidence="2" id="KW-1185">Reference proteome</keyword>
<comment type="caution">
    <text evidence="1">The sequence shown here is derived from an EMBL/GenBank/DDBJ whole genome shotgun (WGS) entry which is preliminary data.</text>
</comment>
<dbReference type="Proteomes" id="UP001257659">
    <property type="component" value="Unassembled WGS sequence"/>
</dbReference>
<dbReference type="RefSeq" id="WP_309729861.1">
    <property type="nucleotide sequence ID" value="NZ_JAVDQA010000009.1"/>
</dbReference>